<reference evidence="2 3" key="1">
    <citation type="submission" date="2015-10" db="EMBL/GenBank/DDBJ databases">
        <authorList>
            <person name="Gilbert D.G."/>
        </authorList>
    </citation>
    <scope>NUCLEOTIDE SEQUENCE [LARGE SCALE GENOMIC DNA]</scope>
    <source>
        <strain evidence="2 3">NRRL B-16712</strain>
    </source>
</reference>
<evidence type="ECO:0000313" key="3">
    <source>
        <dbReference type="Proteomes" id="UP000053244"/>
    </source>
</evidence>
<gene>
    <name evidence="2" type="ORF">ADL15_44170</name>
</gene>
<evidence type="ECO:0000256" key="1">
    <source>
        <dbReference type="SAM" id="MobiDB-lite"/>
    </source>
</evidence>
<name>A0A101JCE3_9ACTN</name>
<feature type="region of interest" description="Disordered" evidence="1">
    <location>
        <begin position="22"/>
        <end position="50"/>
    </location>
</feature>
<evidence type="ECO:0000313" key="2">
    <source>
        <dbReference type="EMBL" id="KUL24196.1"/>
    </source>
</evidence>
<proteinExistence type="predicted"/>
<feature type="compositionally biased region" description="Low complexity" evidence="1">
    <location>
        <begin position="26"/>
        <end position="45"/>
    </location>
</feature>
<dbReference type="EMBL" id="LLZH01000323">
    <property type="protein sequence ID" value="KUL24196.1"/>
    <property type="molecule type" value="Genomic_DNA"/>
</dbReference>
<sequence length="162" mass="16839">MVIATVMLTIIGMTGGYLLSERRGQPSSDAASPSVPDDSSSSGPALLPTDGLCPQKTQEMGAKSGAAGELGLVLEVATKSKTVVWICQDNAGRLFYHANKGGQSALWVEGKTALFLADVRDDGDGNFTATAAWDGTTFSVNRDRVLITSAAGKVTEQEAVSE</sequence>
<accession>A0A101JCE3</accession>
<dbReference type="AlphaFoldDB" id="A0A101JCE3"/>
<comment type="caution">
    <text evidence="2">The sequence shown here is derived from an EMBL/GenBank/DDBJ whole genome shotgun (WGS) entry which is preliminary data.</text>
</comment>
<keyword evidence="3" id="KW-1185">Reference proteome</keyword>
<protein>
    <submittedName>
        <fullName evidence="2">Uncharacterized protein</fullName>
    </submittedName>
</protein>
<dbReference type="Proteomes" id="UP000053244">
    <property type="component" value="Unassembled WGS sequence"/>
</dbReference>
<dbReference type="OrthoDB" id="3295701at2"/>
<organism evidence="2 3">
    <name type="scientific">Actinoplanes awajinensis subsp. mycoplanecinus</name>
    <dbReference type="NCBI Taxonomy" id="135947"/>
    <lineage>
        <taxon>Bacteria</taxon>
        <taxon>Bacillati</taxon>
        <taxon>Actinomycetota</taxon>
        <taxon>Actinomycetes</taxon>
        <taxon>Micromonosporales</taxon>
        <taxon>Micromonosporaceae</taxon>
        <taxon>Actinoplanes</taxon>
    </lineage>
</organism>